<comment type="caution">
    <text evidence="2">The sequence shown here is derived from an EMBL/GenBank/DDBJ whole genome shotgun (WGS) entry which is preliminary data.</text>
</comment>
<dbReference type="PRINTS" id="PR00111">
    <property type="entry name" value="ABHYDROLASE"/>
</dbReference>
<dbReference type="AlphaFoldDB" id="A0A4S4NC49"/>
<evidence type="ECO:0000259" key="1">
    <source>
        <dbReference type="Pfam" id="PF12697"/>
    </source>
</evidence>
<organism evidence="2 3">
    <name type="scientific">Aliishimia ponticola</name>
    <dbReference type="NCBI Taxonomy" id="2499833"/>
    <lineage>
        <taxon>Bacteria</taxon>
        <taxon>Pseudomonadati</taxon>
        <taxon>Pseudomonadota</taxon>
        <taxon>Alphaproteobacteria</taxon>
        <taxon>Rhodobacterales</taxon>
        <taxon>Paracoccaceae</taxon>
        <taxon>Aliishimia</taxon>
    </lineage>
</organism>
<evidence type="ECO:0000313" key="2">
    <source>
        <dbReference type="EMBL" id="THH36982.1"/>
    </source>
</evidence>
<sequence length="271" mass="28804">MTPQPGFVPHVAELGQGPRKALALHCTLAFSGAWKGVAARIGDRLTLIAPDMPSHGQSADWDGHSSFGDTVFAASLSCLTEPMDVIGHSFGGVTALRLAVERPDLVRSLTMVEPVFFHVGFLENPSTRAGHDTPMGEVMGHCAEGRFEEAARLFNRQWSDAGPRWPQMPEQVRQAMTRAIHVVPSTVDLLCDDSANLMARLDRVAMPSLLIHGATSPELVKATNSGLARRLPNANQVEIAGAGHMAPISHPAEVVAAWSALLGRGGAMAAS</sequence>
<keyword evidence="2" id="KW-0378">Hydrolase</keyword>
<dbReference type="EMBL" id="SRKY01000002">
    <property type="protein sequence ID" value="THH36982.1"/>
    <property type="molecule type" value="Genomic_DNA"/>
</dbReference>
<dbReference type="Gene3D" id="3.40.50.1820">
    <property type="entry name" value="alpha/beta hydrolase"/>
    <property type="match status" value="1"/>
</dbReference>
<dbReference type="PANTHER" id="PTHR43194">
    <property type="entry name" value="HYDROLASE ALPHA/BETA FOLD FAMILY"/>
    <property type="match status" value="1"/>
</dbReference>
<dbReference type="PANTHER" id="PTHR43194:SF5">
    <property type="entry name" value="PIMELOYL-[ACYL-CARRIER PROTEIN] METHYL ESTER ESTERASE"/>
    <property type="match status" value="1"/>
</dbReference>
<proteinExistence type="predicted"/>
<evidence type="ECO:0000313" key="3">
    <source>
        <dbReference type="Proteomes" id="UP000306602"/>
    </source>
</evidence>
<protein>
    <submittedName>
        <fullName evidence="2">Alpha/beta hydrolase</fullName>
    </submittedName>
</protein>
<name>A0A4S4NC49_9RHOB</name>
<dbReference type="InterPro" id="IPR050228">
    <property type="entry name" value="Carboxylesterase_BioH"/>
</dbReference>
<dbReference type="GO" id="GO:0016787">
    <property type="term" value="F:hydrolase activity"/>
    <property type="evidence" value="ECO:0007669"/>
    <property type="project" value="UniProtKB-KW"/>
</dbReference>
<dbReference type="Proteomes" id="UP000306602">
    <property type="component" value="Unassembled WGS sequence"/>
</dbReference>
<reference evidence="2 3" key="1">
    <citation type="submission" date="2019-04" db="EMBL/GenBank/DDBJ databases">
        <title>Shimia ponticola sp. nov., isolated from seawater.</title>
        <authorList>
            <person name="Kim Y.-O."/>
            <person name="Yoon J.-H."/>
        </authorList>
    </citation>
    <scope>NUCLEOTIDE SEQUENCE [LARGE SCALE GENOMIC DNA]</scope>
    <source>
        <strain evidence="2 3">MYP11</strain>
    </source>
</reference>
<dbReference type="Pfam" id="PF12697">
    <property type="entry name" value="Abhydrolase_6"/>
    <property type="match status" value="1"/>
</dbReference>
<gene>
    <name evidence="2" type="ORF">E4Z66_08570</name>
</gene>
<dbReference type="SUPFAM" id="SSF53474">
    <property type="entry name" value="alpha/beta-Hydrolases"/>
    <property type="match status" value="1"/>
</dbReference>
<keyword evidence="3" id="KW-1185">Reference proteome</keyword>
<dbReference type="InterPro" id="IPR029058">
    <property type="entry name" value="AB_hydrolase_fold"/>
</dbReference>
<dbReference type="RefSeq" id="WP_136462580.1">
    <property type="nucleotide sequence ID" value="NZ_SRKY01000002.1"/>
</dbReference>
<accession>A0A4S4NC49</accession>
<dbReference type="InterPro" id="IPR000073">
    <property type="entry name" value="AB_hydrolase_1"/>
</dbReference>
<dbReference type="OrthoDB" id="9804723at2"/>
<feature type="domain" description="AB hydrolase-1" evidence="1">
    <location>
        <begin position="24"/>
        <end position="257"/>
    </location>
</feature>